<accession>C4ZAX0</accession>
<proteinExistence type="predicted"/>
<protein>
    <submittedName>
        <fullName evidence="1">Neopullulanase, putative</fullName>
    </submittedName>
</protein>
<organism evidence="1 2">
    <name type="scientific">Agathobacter rectalis (strain ATCC 33656 / DSM 3377 / JCM 17463 / KCTC 5835 / VPI 0990)</name>
    <name type="common">Eubacterium rectale</name>
    <dbReference type="NCBI Taxonomy" id="515619"/>
    <lineage>
        <taxon>Bacteria</taxon>
        <taxon>Bacillati</taxon>
        <taxon>Bacillota</taxon>
        <taxon>Clostridia</taxon>
        <taxon>Lachnospirales</taxon>
        <taxon>Lachnospiraceae</taxon>
        <taxon>Agathobacter</taxon>
    </lineage>
</organism>
<dbReference type="Gene3D" id="3.20.20.80">
    <property type="entry name" value="Glycosidases"/>
    <property type="match status" value="1"/>
</dbReference>
<sequence>MGEIWHNALPWLRGDEFDAVMNYPLGESIKDFWIVRKMGWVDTYVEVIVNCSDEDIEVPKDGEVLFERHCIDTTLLTNGILIRKIVGNGDK</sequence>
<gene>
    <name evidence="1" type="ordered locus">EUBREC_1881</name>
</gene>
<reference evidence="1 2" key="1">
    <citation type="journal article" date="2009" name="Proc. Natl. Acad. Sci. U.S.A.">
        <title>Characterizing a model human gut microbiota composed of members of its two dominant bacterial phyla.</title>
        <authorList>
            <person name="Mahowald M.A."/>
            <person name="Rey F.E."/>
            <person name="Seedorf H."/>
            <person name="Turnbaugh P.J."/>
            <person name="Fulton R.S."/>
            <person name="Wollam A."/>
            <person name="Shah N."/>
            <person name="Wang C."/>
            <person name="Magrini V."/>
            <person name="Wilson R.K."/>
            <person name="Cantarel B.L."/>
            <person name="Coutinho P.M."/>
            <person name="Henrissat B."/>
            <person name="Crock L.W."/>
            <person name="Russell A."/>
            <person name="Verberkmoes N.C."/>
            <person name="Hettich R.L."/>
            <person name="Gordon J.I."/>
        </authorList>
    </citation>
    <scope>NUCLEOTIDE SEQUENCE [LARGE SCALE GENOMIC DNA]</scope>
    <source>
        <strain evidence="2">ATCC 33656 / DSM 3377 / JCM 17463 / KCTC 5835 / LMG 30912 / VPI 0990</strain>
    </source>
</reference>
<dbReference type="HOGENOM" id="CLU_2422537_0_0_9"/>
<dbReference type="KEGG" id="ere:EUBREC_1881"/>
<dbReference type="Proteomes" id="UP000001477">
    <property type="component" value="Chromosome"/>
</dbReference>
<dbReference type="RefSeq" id="WP_012742722.1">
    <property type="nucleotide sequence ID" value="NC_012781.1"/>
</dbReference>
<dbReference type="EMBL" id="CP001107">
    <property type="protein sequence ID" value="ACR75625.1"/>
    <property type="molecule type" value="Genomic_DNA"/>
</dbReference>
<dbReference type="GeneID" id="86988677"/>
<dbReference type="PaxDb" id="515619-EUBREC_1881"/>
<evidence type="ECO:0000313" key="1">
    <source>
        <dbReference type="EMBL" id="ACR75625.1"/>
    </source>
</evidence>
<dbReference type="STRING" id="515619.EUBREC_1881"/>
<name>C4ZAX0_AGARV</name>
<dbReference type="AlphaFoldDB" id="C4ZAX0"/>
<evidence type="ECO:0000313" key="2">
    <source>
        <dbReference type="Proteomes" id="UP000001477"/>
    </source>
</evidence>